<dbReference type="InterPro" id="IPR036866">
    <property type="entry name" value="RibonucZ/Hydroxyglut_hydro"/>
</dbReference>
<comment type="caution">
    <text evidence="2">The sequence shown here is derived from an EMBL/GenBank/DDBJ whole genome shotgun (WGS) entry which is preliminary data.</text>
</comment>
<evidence type="ECO:0000259" key="1">
    <source>
        <dbReference type="Pfam" id="PF00753"/>
    </source>
</evidence>
<protein>
    <recommendedName>
        <fullName evidence="1">Metallo-beta-lactamase domain-containing protein</fullName>
    </recommendedName>
</protein>
<dbReference type="GO" id="GO:0042781">
    <property type="term" value="F:3'-tRNA processing endoribonuclease activity"/>
    <property type="evidence" value="ECO:0007669"/>
    <property type="project" value="TreeGrafter"/>
</dbReference>
<accession>X1CKQ3</accession>
<feature type="non-terminal residue" evidence="2">
    <location>
        <position position="1"/>
    </location>
</feature>
<name>X1CKQ3_9ZZZZ</name>
<evidence type="ECO:0000313" key="2">
    <source>
        <dbReference type="EMBL" id="GAH08307.1"/>
    </source>
</evidence>
<feature type="domain" description="Metallo-beta-lactamase" evidence="1">
    <location>
        <begin position="1"/>
        <end position="86"/>
    </location>
</feature>
<dbReference type="SUPFAM" id="SSF56281">
    <property type="entry name" value="Metallo-hydrolase/oxidoreductase"/>
    <property type="match status" value="1"/>
</dbReference>
<dbReference type="Gene3D" id="3.60.15.10">
    <property type="entry name" value="Ribonuclease Z/Hydroxyacylglutathione hydrolase-like"/>
    <property type="match status" value="1"/>
</dbReference>
<dbReference type="EMBL" id="BART01037514">
    <property type="protein sequence ID" value="GAH08307.1"/>
    <property type="molecule type" value="Genomic_DNA"/>
</dbReference>
<sequence length="146" mass="16180">NENGSILFDTGDGILRDIISNELDIAQIKAIVFTHGHFDHVGGLHSLLGFLRMKGKKEPLHIFAPDGCIEVFSIANNFLKCYQDTVPFKITSREIQPHEVLQICDMLIEAYPVVHCGGIKGSGILGEIPALGYRISYKGETMLFYS</sequence>
<dbReference type="InterPro" id="IPR001279">
    <property type="entry name" value="Metallo-B-lactamas"/>
</dbReference>
<dbReference type="AlphaFoldDB" id="X1CKQ3"/>
<dbReference type="Pfam" id="PF00753">
    <property type="entry name" value="Lactamase_B"/>
    <property type="match status" value="1"/>
</dbReference>
<organism evidence="2">
    <name type="scientific">marine sediment metagenome</name>
    <dbReference type="NCBI Taxonomy" id="412755"/>
    <lineage>
        <taxon>unclassified sequences</taxon>
        <taxon>metagenomes</taxon>
        <taxon>ecological metagenomes</taxon>
    </lineage>
</organism>
<dbReference type="PANTHER" id="PTHR46018:SF2">
    <property type="entry name" value="ZINC PHOSPHODIESTERASE ELAC PROTEIN 1"/>
    <property type="match status" value="1"/>
</dbReference>
<gene>
    <name evidence="2" type="ORF">S01H4_62726</name>
</gene>
<proteinExistence type="predicted"/>
<reference evidence="2" key="1">
    <citation type="journal article" date="2014" name="Front. Microbiol.">
        <title>High frequency of phylogenetically diverse reductive dehalogenase-homologous genes in deep subseafloor sedimentary metagenomes.</title>
        <authorList>
            <person name="Kawai M."/>
            <person name="Futagami T."/>
            <person name="Toyoda A."/>
            <person name="Takaki Y."/>
            <person name="Nishi S."/>
            <person name="Hori S."/>
            <person name="Arai W."/>
            <person name="Tsubouchi T."/>
            <person name="Morono Y."/>
            <person name="Uchiyama I."/>
            <person name="Ito T."/>
            <person name="Fujiyama A."/>
            <person name="Inagaki F."/>
            <person name="Takami H."/>
        </authorList>
    </citation>
    <scope>NUCLEOTIDE SEQUENCE</scope>
    <source>
        <strain evidence="2">Expedition CK06-06</strain>
    </source>
</reference>
<dbReference type="PANTHER" id="PTHR46018">
    <property type="entry name" value="ZINC PHOSPHODIESTERASE ELAC PROTEIN 1"/>
    <property type="match status" value="1"/>
</dbReference>